<dbReference type="Pfam" id="PF08922">
    <property type="entry name" value="DUF1905"/>
    <property type="match status" value="1"/>
</dbReference>
<dbReference type="InterPro" id="IPR037079">
    <property type="entry name" value="AF2212/PG0164-like_sf"/>
</dbReference>
<comment type="caution">
    <text evidence="1">The sequence shown here is derived from an EMBL/GenBank/DDBJ whole genome shotgun (WGS) entry which is preliminary data.</text>
</comment>
<proteinExistence type="predicted"/>
<protein>
    <submittedName>
        <fullName evidence="1">YdeI/OmpD-associated family protein</fullName>
    </submittedName>
</protein>
<dbReference type="EMBL" id="BAABAT010000009">
    <property type="protein sequence ID" value="GAA4250095.1"/>
    <property type="molecule type" value="Genomic_DNA"/>
</dbReference>
<name>A0ABP8D8Q0_9ACTN</name>
<evidence type="ECO:0000313" key="1">
    <source>
        <dbReference type="EMBL" id="GAA4250095.1"/>
    </source>
</evidence>
<accession>A0ABP8D8Q0</accession>
<keyword evidence="2" id="KW-1185">Reference proteome</keyword>
<reference evidence="2" key="1">
    <citation type="journal article" date="2019" name="Int. J. Syst. Evol. Microbiol.">
        <title>The Global Catalogue of Microorganisms (GCM) 10K type strain sequencing project: providing services to taxonomists for standard genome sequencing and annotation.</title>
        <authorList>
            <consortium name="The Broad Institute Genomics Platform"/>
            <consortium name="The Broad Institute Genome Sequencing Center for Infectious Disease"/>
            <person name="Wu L."/>
            <person name="Ma J."/>
        </authorList>
    </citation>
    <scope>NUCLEOTIDE SEQUENCE [LARGE SCALE GENOMIC DNA]</scope>
    <source>
        <strain evidence="2">JCM 17441</strain>
    </source>
</reference>
<dbReference type="Pfam" id="PF13376">
    <property type="entry name" value="OmdA"/>
    <property type="match status" value="1"/>
</dbReference>
<dbReference type="Proteomes" id="UP001500620">
    <property type="component" value="Unassembled WGS sequence"/>
</dbReference>
<dbReference type="RefSeq" id="WP_345128227.1">
    <property type="nucleotide sequence ID" value="NZ_BAABAT010000009.1"/>
</dbReference>
<evidence type="ECO:0000313" key="2">
    <source>
        <dbReference type="Proteomes" id="UP001500620"/>
    </source>
</evidence>
<gene>
    <name evidence="1" type="ORF">GCM10022255_037020</name>
</gene>
<dbReference type="InterPro" id="IPR015018">
    <property type="entry name" value="DUF1905"/>
</dbReference>
<organism evidence="1 2">
    <name type="scientific">Dactylosporangium darangshiense</name>
    <dbReference type="NCBI Taxonomy" id="579108"/>
    <lineage>
        <taxon>Bacteria</taxon>
        <taxon>Bacillati</taxon>
        <taxon>Actinomycetota</taxon>
        <taxon>Actinomycetes</taxon>
        <taxon>Micromonosporales</taxon>
        <taxon>Micromonosporaceae</taxon>
        <taxon>Dactylosporangium</taxon>
    </lineage>
</organism>
<sequence length="158" mass="16808">MEATTRTFTATVAAGPRGHLVVPVPFDPDEAWGAKPRHLVGGTVGGRRVRGAVERAGDGHALVMGPAWQRDCGLADGATVAVELTPEGPQRADLADDVAAALAADPAAAAFFDALAQFYRKAYLRWLDGTKRRPEQRAERIAEMVRLLAAGVKERPKA</sequence>
<dbReference type="SUPFAM" id="SSF141694">
    <property type="entry name" value="AF2212/PG0164-like"/>
    <property type="match status" value="1"/>
</dbReference>
<dbReference type="Gene3D" id="2.40.30.100">
    <property type="entry name" value="AF2212/PG0164-like"/>
    <property type="match status" value="1"/>
</dbReference>